<keyword evidence="14 17" id="KW-1208">Phospholipid metabolism</keyword>
<keyword evidence="21" id="KW-1185">Reference proteome</keyword>
<evidence type="ECO:0000256" key="1">
    <source>
        <dbReference type="ARBA" id="ARBA00004969"/>
    </source>
</evidence>
<feature type="region of interest" description="Disordered" evidence="18">
    <location>
        <begin position="189"/>
        <end position="211"/>
    </location>
</feature>
<comment type="similarity">
    <text evidence="17">Belongs to the class VI-like SAM-binding methyltransferase superfamily. PEMT/PEM2 methyltransferase family.</text>
</comment>
<evidence type="ECO:0000256" key="12">
    <source>
        <dbReference type="ARBA" id="ARBA00023136"/>
    </source>
</evidence>
<dbReference type="OrthoDB" id="8300106at2759"/>
<evidence type="ECO:0000256" key="16">
    <source>
        <dbReference type="ARBA" id="ARBA00052459"/>
    </source>
</evidence>
<evidence type="ECO:0000256" key="2">
    <source>
        <dbReference type="ARBA" id="ARBA00005189"/>
    </source>
</evidence>
<feature type="transmembrane region" description="Helical" evidence="19">
    <location>
        <begin position="12"/>
        <end position="29"/>
    </location>
</feature>
<gene>
    <name evidence="20" type="primary">OPI3</name>
    <name evidence="20" type="ORF">LPJ53_003480</name>
</gene>
<keyword evidence="4 17" id="KW-0489">Methyltransferase</keyword>
<evidence type="ECO:0000256" key="11">
    <source>
        <dbReference type="ARBA" id="ARBA00023128"/>
    </source>
</evidence>
<evidence type="ECO:0000256" key="7">
    <source>
        <dbReference type="ARBA" id="ARBA00022692"/>
    </source>
</evidence>
<feature type="compositionally biased region" description="Low complexity" evidence="18">
    <location>
        <begin position="198"/>
        <end position="211"/>
    </location>
</feature>
<feature type="intramembrane region" description="Helical" evidence="17">
    <location>
        <begin position="9"/>
        <end position="29"/>
    </location>
</feature>
<evidence type="ECO:0000256" key="13">
    <source>
        <dbReference type="ARBA" id="ARBA00023209"/>
    </source>
</evidence>
<dbReference type="Pfam" id="PF04191">
    <property type="entry name" value="PEMT"/>
    <property type="match status" value="1"/>
</dbReference>
<proteinExistence type="inferred from homology"/>
<dbReference type="EMBL" id="JANBOJ010000132">
    <property type="protein sequence ID" value="KAJ1722073.1"/>
    <property type="molecule type" value="Genomic_DNA"/>
</dbReference>
<evidence type="ECO:0000256" key="14">
    <source>
        <dbReference type="ARBA" id="ARBA00023264"/>
    </source>
</evidence>
<feature type="transmembrane region" description="Helical" evidence="19">
    <location>
        <begin position="88"/>
        <end position="116"/>
    </location>
</feature>
<evidence type="ECO:0000256" key="17">
    <source>
        <dbReference type="HAMAP-Rule" id="MF_03216"/>
    </source>
</evidence>
<comment type="catalytic activity">
    <reaction evidence="16 17">
        <text>a 1,2-diacyl-sn-glycero-3-phospho-N-methylethanolamine + S-adenosyl-L-methionine = a 1,2-diacyl-sn-glycero-3-phospho-N,N-dimethylethanolamine + S-adenosyl-L-homocysteine + H(+)</text>
        <dbReference type="Rhea" id="RHEA:32735"/>
        <dbReference type="ChEBI" id="CHEBI:15378"/>
        <dbReference type="ChEBI" id="CHEBI:57856"/>
        <dbReference type="ChEBI" id="CHEBI:59789"/>
        <dbReference type="ChEBI" id="CHEBI:64572"/>
        <dbReference type="ChEBI" id="CHEBI:64573"/>
        <dbReference type="EC" id="2.1.1.71"/>
    </reaction>
</comment>
<evidence type="ECO:0000256" key="10">
    <source>
        <dbReference type="ARBA" id="ARBA00023098"/>
    </source>
</evidence>
<keyword evidence="9 17" id="KW-1133">Transmembrane helix</keyword>
<evidence type="ECO:0000256" key="19">
    <source>
        <dbReference type="SAM" id="Phobius"/>
    </source>
</evidence>
<protein>
    <recommendedName>
        <fullName evidence="17">Phosphatidyl-N-methylethanolamine N-methyltransferase</fullName>
        <ecNumber evidence="17">2.1.1.71</ecNumber>
    </recommendedName>
    <alternativeName>
        <fullName evidence="17">Phospholipid methyltransferase</fullName>
        <shortName evidence="17">PLMT</shortName>
    </alternativeName>
</protein>
<keyword evidence="6 17" id="KW-0949">S-adenosyl-L-methionine</keyword>
<accession>A0A9W7Y0L9</accession>
<dbReference type="FunFam" id="1.20.120.1630:FF:000005">
    <property type="entry name" value="Phosphatidylethanolamine N-methyltransferase"/>
    <property type="match status" value="1"/>
</dbReference>
<comment type="subcellular location">
    <subcellularLocation>
        <location evidence="17">Endoplasmic reticulum membrane</location>
        <topology evidence="17">Multi-pass membrane protein</topology>
    </subcellularLocation>
    <subcellularLocation>
        <location evidence="17">Mitochondrion membrane</location>
        <topology evidence="17">Multi-pass membrane protein</topology>
    </subcellularLocation>
</comment>
<dbReference type="PIRSF" id="PIRSF005444">
    <property type="entry name" value="PEMT"/>
    <property type="match status" value="1"/>
</dbReference>
<evidence type="ECO:0000313" key="20">
    <source>
        <dbReference type="EMBL" id="KAJ1722073.1"/>
    </source>
</evidence>
<dbReference type="Gene3D" id="1.20.120.1630">
    <property type="match status" value="1"/>
</dbReference>
<dbReference type="GO" id="GO:0031966">
    <property type="term" value="C:mitochondrial membrane"/>
    <property type="evidence" value="ECO:0007669"/>
    <property type="project" value="UniProtKB-SubCell"/>
</dbReference>
<feature type="binding site" evidence="17">
    <location>
        <begin position="177"/>
        <end position="178"/>
    </location>
    <ligand>
        <name>S-adenosyl-L-methionine</name>
        <dbReference type="ChEBI" id="CHEBI:59789"/>
    </ligand>
</feature>
<feature type="topological domain" description="Lumenal" evidence="17">
    <location>
        <begin position="1"/>
        <end position="8"/>
    </location>
</feature>
<keyword evidence="3 17" id="KW-0444">Lipid biosynthesis</keyword>
<feature type="topological domain" description="Lumenal" evidence="17">
    <location>
        <begin position="112"/>
        <end position="154"/>
    </location>
</feature>
<dbReference type="PANTHER" id="PTHR15458:SF5">
    <property type="entry name" value="PHOSPHATIDYLETHANOLAMINE N-METHYLTRANSFERASE"/>
    <property type="match status" value="1"/>
</dbReference>
<evidence type="ECO:0000256" key="4">
    <source>
        <dbReference type="ARBA" id="ARBA00022603"/>
    </source>
</evidence>
<name>A0A9W7Y0L9_9FUNG</name>
<dbReference type="InterPro" id="IPR024960">
    <property type="entry name" value="PEMT/MFAP"/>
</dbReference>
<dbReference type="PANTHER" id="PTHR15458">
    <property type="entry name" value="PHOSPHATIDYLETHANOLAMINE N-METHYLTRANSFERASE"/>
    <property type="match status" value="1"/>
</dbReference>
<evidence type="ECO:0000256" key="9">
    <source>
        <dbReference type="ARBA" id="ARBA00022989"/>
    </source>
</evidence>
<dbReference type="GO" id="GO:0000773">
    <property type="term" value="F:phosphatidyl-N-methylethanolamine N-methyltransferase activity"/>
    <property type="evidence" value="ECO:0007669"/>
    <property type="project" value="UniProtKB-UniRule"/>
</dbReference>
<keyword evidence="8 17" id="KW-0256">Endoplasmic reticulum</keyword>
<comment type="pathway">
    <text evidence="2">Lipid metabolism.</text>
</comment>
<keyword evidence="12 17" id="KW-0472">Membrane</keyword>
<feature type="transmembrane region" description="Helical" evidence="19">
    <location>
        <begin position="50"/>
        <end position="68"/>
    </location>
</feature>
<feature type="binding site" evidence="17">
    <location>
        <begin position="95"/>
        <end position="97"/>
    </location>
    <ligand>
        <name>S-adenosyl-L-methionine</name>
        <dbReference type="ChEBI" id="CHEBI:59789"/>
    </ligand>
</feature>
<dbReference type="HAMAP" id="MF_03216">
    <property type="entry name" value="PLMT"/>
    <property type="match status" value="1"/>
</dbReference>
<comment type="caution">
    <text evidence="20">The sequence shown here is derived from an EMBL/GenBank/DDBJ whole genome shotgun (WGS) entry which is preliminary data.</text>
</comment>
<dbReference type="AlphaFoldDB" id="A0A9W7Y0L9"/>
<keyword evidence="5 17" id="KW-0808">Transferase</keyword>
<keyword evidence="11 17" id="KW-0496">Mitochondrion</keyword>
<dbReference type="GO" id="GO:0005789">
    <property type="term" value="C:endoplasmic reticulum membrane"/>
    <property type="evidence" value="ECO:0007669"/>
    <property type="project" value="UniProtKB-SubCell"/>
</dbReference>
<feature type="topological domain" description="Lumenal" evidence="17">
    <location>
        <begin position="30"/>
        <end position="41"/>
    </location>
</feature>
<dbReference type="InterPro" id="IPR007318">
    <property type="entry name" value="Phopholipid_MeTrfase"/>
</dbReference>
<comment type="catalytic activity">
    <reaction evidence="15">
        <text>a 1,2-diacyl-sn-glycero-3-phospho-N,N-dimethylethanolamine + S-adenosyl-L-methionine = a 1,2-diacyl-sn-glycero-3-phosphocholine + S-adenosyl-L-homocysteine + H(+)</text>
        <dbReference type="Rhea" id="RHEA:32739"/>
        <dbReference type="ChEBI" id="CHEBI:15378"/>
        <dbReference type="ChEBI" id="CHEBI:57643"/>
        <dbReference type="ChEBI" id="CHEBI:57856"/>
        <dbReference type="ChEBI" id="CHEBI:59789"/>
        <dbReference type="ChEBI" id="CHEBI:64572"/>
        <dbReference type="EC" id="2.1.1.71"/>
    </reaction>
</comment>
<keyword evidence="7 17" id="KW-0812">Transmembrane</keyword>
<dbReference type="Proteomes" id="UP001149813">
    <property type="component" value="Unassembled WGS sequence"/>
</dbReference>
<organism evidence="20 21">
    <name type="scientific">Coemansia erecta</name>
    <dbReference type="NCBI Taxonomy" id="147472"/>
    <lineage>
        <taxon>Eukaryota</taxon>
        <taxon>Fungi</taxon>
        <taxon>Fungi incertae sedis</taxon>
        <taxon>Zoopagomycota</taxon>
        <taxon>Kickxellomycotina</taxon>
        <taxon>Kickxellomycetes</taxon>
        <taxon>Kickxellales</taxon>
        <taxon>Kickxellaceae</taxon>
        <taxon>Coemansia</taxon>
    </lineage>
</organism>
<evidence type="ECO:0000313" key="21">
    <source>
        <dbReference type="Proteomes" id="UP001149813"/>
    </source>
</evidence>
<evidence type="ECO:0000256" key="8">
    <source>
        <dbReference type="ARBA" id="ARBA00022824"/>
    </source>
</evidence>
<evidence type="ECO:0000256" key="5">
    <source>
        <dbReference type="ARBA" id="ARBA00022679"/>
    </source>
</evidence>
<dbReference type="GO" id="GO:0006656">
    <property type="term" value="P:phosphatidylcholine biosynthetic process"/>
    <property type="evidence" value="ECO:0007669"/>
    <property type="project" value="UniProtKB-UniRule"/>
</dbReference>
<evidence type="ECO:0000256" key="15">
    <source>
        <dbReference type="ARBA" id="ARBA00051252"/>
    </source>
</evidence>
<feature type="topological domain" description="Cytoplasmic" evidence="17">
    <location>
        <begin position="64"/>
        <end position="90"/>
    </location>
</feature>
<evidence type="ECO:0000256" key="6">
    <source>
        <dbReference type="ARBA" id="ARBA00022691"/>
    </source>
</evidence>
<comment type="function">
    <text evidence="17">Catalyzes the second two steps of the methylation pathway of phosphatidylcholine biosynthesis, the SAM-dependent methylation of phosphatidylmonomethylethanolamine (PMME) to phosphatidyldimethylethanolamine (PDME) and of PDME to phosphatidylcholine (PC).</text>
</comment>
<comment type="pathway">
    <text evidence="1 17">Phospholipid metabolism; phosphatidylcholine biosynthesis.</text>
</comment>
<keyword evidence="10 17" id="KW-0443">Lipid metabolism</keyword>
<sequence>MELVDFSRTSLWVSLASITFNPLFWNIAARREYHTHWITALFNGDRRKGCYAIAATIFSLGIVRDLLFNHALSEQPVHPLLLSPPVQLLAMALFAAGMVFVLSSTYMLGITGTFLGDYFGILMDARVTGFPFNVLENPMYVGSTMSFIGTSLYHAKPAGLVVSAYVWLVYTIALRFEGPFTTMIYSKRAQTPTPTPTPSKKSSAANSKKKL</sequence>
<dbReference type="EC" id="2.1.1.71" evidence="17"/>
<evidence type="ECO:0000256" key="3">
    <source>
        <dbReference type="ARBA" id="ARBA00022516"/>
    </source>
</evidence>
<feature type="topological domain" description="Cytoplasmic" evidence="17">
    <location>
        <begin position="176"/>
        <end position="211"/>
    </location>
</feature>
<dbReference type="PROSITE" id="PS51599">
    <property type="entry name" value="SAM_PEMT_PEM2"/>
    <property type="match status" value="1"/>
</dbReference>
<evidence type="ECO:0000256" key="18">
    <source>
        <dbReference type="SAM" id="MobiDB-lite"/>
    </source>
</evidence>
<keyword evidence="13 17" id="KW-0594">Phospholipid biosynthesis</keyword>
<reference evidence="20" key="1">
    <citation type="submission" date="2022-07" db="EMBL/GenBank/DDBJ databases">
        <title>Phylogenomic reconstructions and comparative analyses of Kickxellomycotina fungi.</title>
        <authorList>
            <person name="Reynolds N.K."/>
            <person name="Stajich J.E."/>
            <person name="Barry K."/>
            <person name="Grigoriev I.V."/>
            <person name="Crous P."/>
            <person name="Smith M.E."/>
        </authorList>
    </citation>
    <scope>NUCLEOTIDE SEQUENCE</scope>
    <source>
        <strain evidence="20">NBRC 32514</strain>
    </source>
</reference>
<dbReference type="GO" id="GO:0032259">
    <property type="term" value="P:methylation"/>
    <property type="evidence" value="ECO:0007669"/>
    <property type="project" value="UniProtKB-KW"/>
</dbReference>